<keyword evidence="8" id="KW-0326">Glycosidase</keyword>
<evidence type="ECO:0000313" key="12">
    <source>
        <dbReference type="Proteomes" id="UP001491310"/>
    </source>
</evidence>
<feature type="domain" description="ShKT" evidence="10">
    <location>
        <begin position="459"/>
        <end position="495"/>
    </location>
</feature>
<evidence type="ECO:0000256" key="5">
    <source>
        <dbReference type="ARBA" id="ARBA00022525"/>
    </source>
</evidence>
<dbReference type="InterPro" id="IPR001547">
    <property type="entry name" value="Glyco_hydro_5"/>
</dbReference>
<comment type="catalytic activity">
    <reaction evidence="1">
        <text>Random hydrolysis of (1-&gt;4)-beta-D-mannosidic linkages in mannans, galactomannans and glucomannans.</text>
        <dbReference type="EC" id="3.2.1.78"/>
    </reaction>
</comment>
<evidence type="ECO:0000256" key="6">
    <source>
        <dbReference type="ARBA" id="ARBA00022729"/>
    </source>
</evidence>
<dbReference type="SUPFAM" id="SSF51445">
    <property type="entry name" value="(Trans)glycosidases"/>
    <property type="match status" value="1"/>
</dbReference>
<feature type="domain" description="ShKT" evidence="10">
    <location>
        <begin position="542"/>
        <end position="579"/>
    </location>
</feature>
<feature type="region of interest" description="Disordered" evidence="9">
    <location>
        <begin position="438"/>
        <end position="462"/>
    </location>
</feature>
<accession>A0ABR2YE40</accession>
<gene>
    <name evidence="11" type="ORF">WJX75_006160</name>
</gene>
<feature type="compositionally biased region" description="Low complexity" evidence="9">
    <location>
        <begin position="439"/>
        <end position="462"/>
    </location>
</feature>
<keyword evidence="5" id="KW-0964">Secreted</keyword>
<dbReference type="PANTHER" id="PTHR31451">
    <property type="match status" value="1"/>
</dbReference>
<protein>
    <recommendedName>
        <fullName evidence="4">mannan endo-1,4-beta-mannosidase</fullName>
        <ecNumber evidence="4">3.2.1.78</ecNumber>
    </recommendedName>
</protein>
<keyword evidence="6" id="KW-0732">Signal</keyword>
<dbReference type="EMBL" id="JALJOT010000015">
    <property type="protein sequence ID" value="KAK9902791.1"/>
    <property type="molecule type" value="Genomic_DNA"/>
</dbReference>
<keyword evidence="12" id="KW-1185">Reference proteome</keyword>
<evidence type="ECO:0000256" key="2">
    <source>
        <dbReference type="ARBA" id="ARBA00004613"/>
    </source>
</evidence>
<reference evidence="11 12" key="1">
    <citation type="journal article" date="2024" name="Nat. Commun.">
        <title>Phylogenomics reveals the evolutionary origins of lichenization in chlorophyte algae.</title>
        <authorList>
            <person name="Puginier C."/>
            <person name="Libourel C."/>
            <person name="Otte J."/>
            <person name="Skaloud P."/>
            <person name="Haon M."/>
            <person name="Grisel S."/>
            <person name="Petersen M."/>
            <person name="Berrin J.G."/>
            <person name="Delaux P.M."/>
            <person name="Dal Grande F."/>
            <person name="Keller J."/>
        </authorList>
    </citation>
    <scope>NUCLEOTIDE SEQUENCE [LARGE SCALE GENOMIC DNA]</scope>
    <source>
        <strain evidence="11 12">SAG 216-7</strain>
    </source>
</reference>
<evidence type="ECO:0000259" key="10">
    <source>
        <dbReference type="PROSITE" id="PS51670"/>
    </source>
</evidence>
<dbReference type="Proteomes" id="UP001491310">
    <property type="component" value="Unassembled WGS sequence"/>
</dbReference>
<proteinExistence type="inferred from homology"/>
<dbReference type="PROSITE" id="PS51670">
    <property type="entry name" value="SHKT"/>
    <property type="match status" value="3"/>
</dbReference>
<dbReference type="Pfam" id="PF01549">
    <property type="entry name" value="ShK"/>
    <property type="match status" value="2"/>
</dbReference>
<keyword evidence="7" id="KW-0378">Hydrolase</keyword>
<dbReference type="InterPro" id="IPR003582">
    <property type="entry name" value="ShKT_dom"/>
</dbReference>
<name>A0ABR2YE40_9CHLO</name>
<dbReference type="PANTHER" id="PTHR31451:SF39">
    <property type="entry name" value="MANNAN ENDO-1,4-BETA-MANNOSIDASE 1"/>
    <property type="match status" value="1"/>
</dbReference>
<evidence type="ECO:0000256" key="3">
    <source>
        <dbReference type="ARBA" id="ARBA00005641"/>
    </source>
</evidence>
<evidence type="ECO:0000256" key="7">
    <source>
        <dbReference type="ARBA" id="ARBA00022801"/>
    </source>
</evidence>
<comment type="similarity">
    <text evidence="3">Belongs to the glycosyl hydrolase 5 (cellulase A) family.</text>
</comment>
<comment type="caution">
    <text evidence="11">The sequence shown here is derived from an EMBL/GenBank/DDBJ whole genome shotgun (WGS) entry which is preliminary data.</text>
</comment>
<evidence type="ECO:0000256" key="4">
    <source>
        <dbReference type="ARBA" id="ARBA00012706"/>
    </source>
</evidence>
<dbReference type="Gene3D" id="3.20.20.80">
    <property type="entry name" value="Glycosidases"/>
    <property type="match status" value="1"/>
</dbReference>
<evidence type="ECO:0000256" key="8">
    <source>
        <dbReference type="ARBA" id="ARBA00023295"/>
    </source>
</evidence>
<organism evidence="11 12">
    <name type="scientific">Coccomyxa subellipsoidea</name>
    <dbReference type="NCBI Taxonomy" id="248742"/>
    <lineage>
        <taxon>Eukaryota</taxon>
        <taxon>Viridiplantae</taxon>
        <taxon>Chlorophyta</taxon>
        <taxon>core chlorophytes</taxon>
        <taxon>Trebouxiophyceae</taxon>
        <taxon>Trebouxiophyceae incertae sedis</taxon>
        <taxon>Coccomyxaceae</taxon>
        <taxon>Coccomyxa</taxon>
    </lineage>
</organism>
<comment type="subcellular location">
    <subcellularLocation>
        <location evidence="2">Secreted</location>
    </subcellularLocation>
</comment>
<evidence type="ECO:0000313" key="11">
    <source>
        <dbReference type="EMBL" id="KAK9902791.1"/>
    </source>
</evidence>
<evidence type="ECO:0000256" key="1">
    <source>
        <dbReference type="ARBA" id="ARBA00001678"/>
    </source>
</evidence>
<dbReference type="EC" id="3.2.1.78" evidence="4"/>
<dbReference type="Pfam" id="PF26410">
    <property type="entry name" value="GH5_mannosidase"/>
    <property type="match status" value="1"/>
</dbReference>
<dbReference type="SMART" id="SM00254">
    <property type="entry name" value="ShKT"/>
    <property type="match status" value="3"/>
</dbReference>
<dbReference type="InterPro" id="IPR045053">
    <property type="entry name" value="MAN-like"/>
</dbReference>
<dbReference type="InterPro" id="IPR017853">
    <property type="entry name" value="GH"/>
</dbReference>
<evidence type="ECO:0000256" key="9">
    <source>
        <dbReference type="SAM" id="MobiDB-lite"/>
    </source>
</evidence>
<sequence>MCSLQTHLVAAQSGSAPSPSSTLQDVSHFDPSKYALPVPSKNAAASSEAGNQTASSAAIADTIATAAAESPSEQPKYILPLPSQGQNFVLNGKTVYFAGTNAWYLPIQTQFSDDYVHNFFQVMGQEKVTLVRVFCFLDGYDVTSSPIQKSPGVYDEDGLKRIDLIMQQAYLNNVRVIVVPTNFEPVGGGIQWYVDQLIGSGNPKELFYTDSRCKQAYKNYVYMLLNRVNTYTGVQYKNDPVMFSFELMNEPHTTDLYERNRGLEPGKLVRDWVWDMAAYVKSIDSNHMVSTGEEGYRADGPTNPPHNNWINGGFKGVDPVGNIACPNIDFLTLHVYPDNWAIEAYEFDWVNVNFIRDRAAIAHAQNKPFIIEETGMKKGYLSSRDTLLNSLFAEANNNNAGATMIWEWIAWQINDYSYDFSVGQDGSNAERAQINYMNSKSGGAPSKGGSPPSTPPSGCTDTPPDSTYTCAQQAGWGQCGQSWMQGFCAQSCGRCSAPPSGCTDTPPDNQYTCAQQAGYGQCGQSWMQGFCAQSCGRCSSSCSDSPPPGNAYTCAQQAGWGKCSESWMTGYCLKSCGKC</sequence>
<feature type="domain" description="ShKT" evidence="10">
    <location>
        <begin position="502"/>
        <end position="538"/>
    </location>
</feature>